<gene>
    <name evidence="7" type="ORF">BHQ18_22715</name>
</gene>
<dbReference type="OrthoDB" id="5243284at2"/>
<dbReference type="InterPro" id="IPR002758">
    <property type="entry name" value="Cation_antiport_E"/>
</dbReference>
<organism evidence="7 8">
    <name type="scientific">Mycolicibacterium flavescens</name>
    <name type="common">Mycobacterium flavescens</name>
    <dbReference type="NCBI Taxonomy" id="1776"/>
    <lineage>
        <taxon>Bacteria</taxon>
        <taxon>Bacillati</taxon>
        <taxon>Actinomycetota</taxon>
        <taxon>Actinomycetes</taxon>
        <taxon>Mycobacteriales</taxon>
        <taxon>Mycobacteriaceae</taxon>
        <taxon>Mycolicibacterium</taxon>
    </lineage>
</organism>
<dbReference type="GO" id="GO:0005886">
    <property type="term" value="C:plasma membrane"/>
    <property type="evidence" value="ECO:0007669"/>
    <property type="project" value="UniProtKB-SubCell"/>
</dbReference>
<comment type="similarity">
    <text evidence="2">Belongs to the CPA3 antiporters (TC 2.A.63) subunit E family.</text>
</comment>
<evidence type="ECO:0000256" key="3">
    <source>
        <dbReference type="ARBA" id="ARBA00022475"/>
    </source>
</evidence>
<name>A0A1E3RCL9_MYCFV</name>
<dbReference type="Proteomes" id="UP000094053">
    <property type="component" value="Unassembled WGS sequence"/>
</dbReference>
<dbReference type="PANTHER" id="PTHR34584:SF1">
    <property type="entry name" value="NA(+)_H(+) ANTIPORTER SUBUNIT E1"/>
    <property type="match status" value="1"/>
</dbReference>
<comment type="caution">
    <text evidence="7">The sequence shown here is derived from an EMBL/GenBank/DDBJ whole genome shotgun (WGS) entry which is preliminary data.</text>
</comment>
<dbReference type="PANTHER" id="PTHR34584">
    <property type="entry name" value="NA(+)/H(+) ANTIPORTER SUBUNIT E1"/>
    <property type="match status" value="1"/>
</dbReference>
<dbReference type="Pfam" id="PF01899">
    <property type="entry name" value="MNHE"/>
    <property type="match status" value="1"/>
</dbReference>
<evidence type="ECO:0000256" key="6">
    <source>
        <dbReference type="ARBA" id="ARBA00023136"/>
    </source>
</evidence>
<evidence type="ECO:0000256" key="5">
    <source>
        <dbReference type="ARBA" id="ARBA00022989"/>
    </source>
</evidence>
<proteinExistence type="inferred from homology"/>
<evidence type="ECO:0000256" key="1">
    <source>
        <dbReference type="ARBA" id="ARBA00004651"/>
    </source>
</evidence>
<sequence>MTAIVVRIAALTAIYLAVLSSLHPADIVIGALLSTVLVAVGARIRGPGRRPEAPPGTTPWGRLAGVPALIGFTVLDMCRGSWTVARHCLGRPTTPGYVSMPIERHRPATATAWAIRVGLSPDTVVVDVDDEHGTLVLHVLDVRDPDAVRRDQVASYERAQRRVFP</sequence>
<dbReference type="EMBL" id="MIHA01000020">
    <property type="protein sequence ID" value="ODQ87628.1"/>
    <property type="molecule type" value="Genomic_DNA"/>
</dbReference>
<keyword evidence="4" id="KW-0812">Transmembrane</keyword>
<evidence type="ECO:0000256" key="4">
    <source>
        <dbReference type="ARBA" id="ARBA00022692"/>
    </source>
</evidence>
<accession>A0A1E3RCL9</accession>
<keyword evidence="5" id="KW-1133">Transmembrane helix</keyword>
<keyword evidence="3" id="KW-1003">Cell membrane</keyword>
<keyword evidence="8" id="KW-1185">Reference proteome</keyword>
<reference evidence="8" key="1">
    <citation type="submission" date="2016-09" db="EMBL/GenBank/DDBJ databases">
        <authorList>
            <person name="Greninger A.L."/>
            <person name="Jerome K.R."/>
            <person name="Mcnair B."/>
            <person name="Wallis C."/>
            <person name="Fang F."/>
        </authorList>
    </citation>
    <scope>NUCLEOTIDE SEQUENCE [LARGE SCALE GENOMIC DNA]</scope>
    <source>
        <strain evidence="8">M6</strain>
    </source>
</reference>
<evidence type="ECO:0000313" key="7">
    <source>
        <dbReference type="EMBL" id="ODQ87628.1"/>
    </source>
</evidence>
<dbReference type="STRING" id="1776.BHQ18_22715"/>
<comment type="subcellular location">
    <subcellularLocation>
        <location evidence="1">Cell membrane</location>
        <topology evidence="1">Multi-pass membrane protein</topology>
    </subcellularLocation>
</comment>
<evidence type="ECO:0000313" key="8">
    <source>
        <dbReference type="Proteomes" id="UP000094053"/>
    </source>
</evidence>
<protein>
    <submittedName>
        <fullName evidence="7">Sodium:proton antiporter</fullName>
    </submittedName>
</protein>
<dbReference type="AlphaFoldDB" id="A0A1E3RCL9"/>
<dbReference type="RefSeq" id="WP_069415910.1">
    <property type="nucleotide sequence ID" value="NZ_JACKUL010000020.1"/>
</dbReference>
<dbReference type="GO" id="GO:0008324">
    <property type="term" value="F:monoatomic cation transmembrane transporter activity"/>
    <property type="evidence" value="ECO:0007669"/>
    <property type="project" value="InterPro"/>
</dbReference>
<evidence type="ECO:0000256" key="2">
    <source>
        <dbReference type="ARBA" id="ARBA00006228"/>
    </source>
</evidence>
<keyword evidence="6" id="KW-0472">Membrane</keyword>